<dbReference type="InterPro" id="IPR051807">
    <property type="entry name" value="Sec-metab_biosynth-assoc"/>
</dbReference>
<name>A0A165J3G6_XYLHT</name>
<dbReference type="Proteomes" id="UP000076632">
    <property type="component" value="Unassembled WGS sequence"/>
</dbReference>
<dbReference type="InterPro" id="IPR011008">
    <property type="entry name" value="Dimeric_a/b-barrel"/>
</dbReference>
<keyword evidence="3" id="KW-1185">Reference proteome</keyword>
<gene>
    <name evidence="2" type="ORF">L228DRAFT_244566</name>
</gene>
<sequence length="150" mass="16998">MSLQLRNFQALLRPLSNRHILPRTFCYPPSEAIRTHTRTMSADSKPKQEWIAILPDKVGALDRRMSVRQEHFAGLNRDAEKGLWKLGGAFLEDVPKEGEGLKIKGSVMVAQADTKEEVLEALKADPYARADVWDWDAVQIYPFKIGVLKP</sequence>
<dbReference type="RefSeq" id="XP_018191234.1">
    <property type="nucleotide sequence ID" value="XM_018331955.1"/>
</dbReference>
<dbReference type="Gene3D" id="3.30.70.1060">
    <property type="entry name" value="Dimeric alpha+beta barrel"/>
    <property type="match status" value="1"/>
</dbReference>
<evidence type="ECO:0000313" key="2">
    <source>
        <dbReference type="EMBL" id="KZF25679.1"/>
    </source>
</evidence>
<dbReference type="SUPFAM" id="SSF54909">
    <property type="entry name" value="Dimeric alpha+beta barrel"/>
    <property type="match status" value="1"/>
</dbReference>
<dbReference type="STRING" id="1328760.A0A165J3G6"/>
<dbReference type="PANTHER" id="PTHR33606:SF3">
    <property type="entry name" value="PROTEIN YCII"/>
    <property type="match status" value="1"/>
</dbReference>
<reference evidence="2 3" key="1">
    <citation type="journal article" date="2016" name="Fungal Biol.">
        <title>The genome of Xylona heveae provides a window into fungal endophytism.</title>
        <authorList>
            <person name="Gazis R."/>
            <person name="Kuo A."/>
            <person name="Riley R."/>
            <person name="LaButti K."/>
            <person name="Lipzen A."/>
            <person name="Lin J."/>
            <person name="Amirebrahimi M."/>
            <person name="Hesse C.N."/>
            <person name="Spatafora J.W."/>
            <person name="Henrissat B."/>
            <person name="Hainaut M."/>
            <person name="Grigoriev I.V."/>
            <person name="Hibbett D.S."/>
        </authorList>
    </citation>
    <scope>NUCLEOTIDE SEQUENCE [LARGE SCALE GENOMIC DNA]</scope>
    <source>
        <strain evidence="2 3">TC161</strain>
    </source>
</reference>
<protein>
    <recommendedName>
        <fullName evidence="1">YCII-related domain-containing protein</fullName>
    </recommendedName>
</protein>
<dbReference type="GeneID" id="28897092"/>
<dbReference type="InterPro" id="IPR005545">
    <property type="entry name" value="YCII"/>
</dbReference>
<evidence type="ECO:0000313" key="3">
    <source>
        <dbReference type="Proteomes" id="UP000076632"/>
    </source>
</evidence>
<feature type="domain" description="YCII-related" evidence="1">
    <location>
        <begin position="52"/>
        <end position="143"/>
    </location>
</feature>
<evidence type="ECO:0000259" key="1">
    <source>
        <dbReference type="Pfam" id="PF03795"/>
    </source>
</evidence>
<accession>A0A165J3G6</accession>
<dbReference type="Pfam" id="PF03795">
    <property type="entry name" value="YCII"/>
    <property type="match status" value="1"/>
</dbReference>
<dbReference type="EMBL" id="KV407455">
    <property type="protein sequence ID" value="KZF25679.1"/>
    <property type="molecule type" value="Genomic_DNA"/>
</dbReference>
<organism evidence="2 3">
    <name type="scientific">Xylona heveae (strain CBS 132557 / TC161)</name>
    <dbReference type="NCBI Taxonomy" id="1328760"/>
    <lineage>
        <taxon>Eukaryota</taxon>
        <taxon>Fungi</taxon>
        <taxon>Dikarya</taxon>
        <taxon>Ascomycota</taxon>
        <taxon>Pezizomycotina</taxon>
        <taxon>Xylonomycetes</taxon>
        <taxon>Xylonales</taxon>
        <taxon>Xylonaceae</taxon>
        <taxon>Xylona</taxon>
    </lineage>
</organism>
<proteinExistence type="predicted"/>
<dbReference type="OrthoDB" id="5519740at2759"/>
<dbReference type="InParanoid" id="A0A165J3G6"/>
<dbReference type="PANTHER" id="PTHR33606">
    <property type="entry name" value="PROTEIN YCII"/>
    <property type="match status" value="1"/>
</dbReference>
<dbReference type="OMA" id="FAKEGIW"/>
<dbReference type="AlphaFoldDB" id="A0A165J3G6"/>